<feature type="compositionally biased region" description="Basic and acidic residues" evidence="4">
    <location>
        <begin position="410"/>
        <end position="428"/>
    </location>
</feature>
<evidence type="ECO:0000256" key="2">
    <source>
        <dbReference type="ARBA" id="ARBA00010926"/>
    </source>
</evidence>
<dbReference type="Pfam" id="PF04739">
    <property type="entry name" value="AMPKBI"/>
    <property type="match status" value="1"/>
</dbReference>
<proteinExistence type="inferred from homology"/>
<dbReference type="CDD" id="cd02859">
    <property type="entry name" value="E_set_AMPKbeta_like_N"/>
    <property type="match status" value="1"/>
</dbReference>
<dbReference type="GO" id="GO:0007165">
    <property type="term" value="P:signal transduction"/>
    <property type="evidence" value="ECO:0007669"/>
    <property type="project" value="UniProtKB-ARBA"/>
</dbReference>
<organism evidence="6 7">
    <name type="scientific">Polychaeton citri CBS 116435</name>
    <dbReference type="NCBI Taxonomy" id="1314669"/>
    <lineage>
        <taxon>Eukaryota</taxon>
        <taxon>Fungi</taxon>
        <taxon>Dikarya</taxon>
        <taxon>Ascomycota</taxon>
        <taxon>Pezizomycotina</taxon>
        <taxon>Dothideomycetes</taxon>
        <taxon>Dothideomycetidae</taxon>
        <taxon>Capnodiales</taxon>
        <taxon>Capnodiaceae</taxon>
        <taxon>Polychaeton</taxon>
    </lineage>
</organism>
<feature type="compositionally biased region" description="Basic and acidic residues" evidence="4">
    <location>
        <begin position="146"/>
        <end position="167"/>
    </location>
</feature>
<dbReference type="InterPro" id="IPR014756">
    <property type="entry name" value="Ig_E-set"/>
</dbReference>
<evidence type="ECO:0000259" key="5">
    <source>
        <dbReference type="SMART" id="SM01010"/>
    </source>
</evidence>
<gene>
    <name evidence="6" type="ORF">K431DRAFT_347636</name>
</gene>
<dbReference type="Gene3D" id="6.20.250.60">
    <property type="match status" value="1"/>
</dbReference>
<dbReference type="InterPro" id="IPR037256">
    <property type="entry name" value="ASC_dom_sf"/>
</dbReference>
<dbReference type="Gene3D" id="2.60.40.10">
    <property type="entry name" value="Immunoglobulins"/>
    <property type="match status" value="1"/>
</dbReference>
<protein>
    <submittedName>
        <fullName evidence="6">Carbohydrate-binding module family 48 protein</fullName>
    </submittedName>
</protein>
<dbReference type="EMBL" id="MU003806">
    <property type="protein sequence ID" value="KAF2719866.1"/>
    <property type="molecule type" value="Genomic_DNA"/>
</dbReference>
<feature type="compositionally biased region" description="Polar residues" evidence="4">
    <location>
        <begin position="49"/>
        <end position="63"/>
    </location>
</feature>
<sequence>MGNSESKSSTSLHNSTTTPHRSGSNKDKAEKQPHSQSNSYDSRRRESLAPSTFSNLSHATTKGTPPTATLISSSSTSTSHDTVTASSVGSHRRQRSATTNIPKFAPFESTEHIKHYPKSDMGNDHSRVRPPSRSATTPAPPTPPVHSEKKELVYRPSSEPKLEDTQRHSPHTAQPVDVPERQKSPPDTETFTPAAQPPLESPYAAGSSSYSRPPRLPIPIEEEVQAPGSPINSTHDLGTAITDNDFDGVIPRRSSMLSTTTADEEDATEDAAFAAEQQQQAYAPTVPTTLEWDQGGDKIYVTGTFVQWERKFKLHRDKERPGVSVATLQLKPGTHHIKFLVDGDMQTSTTLPTTVDYTNILVNYIEVVAPMPQARGQAKPAEPMPIPGAAITRGQAEPTDEGSSRAVEPGLRDLEAAQRDAAHSEVHSHVSTNHHTQKHSYDQSPSPRSQNQPKHPTSQSQQQSQPQQQQQPQKQIQRQQQEPRPRYTSHIPEYFHDLDKYTTPEDESFQRASRVIGHLPPPPSLPMFLSKSILNGTTPHKDDASVLIMPNHTVLNHLATSSIRHGVLATSGTTRYKRKFLTSIMYKPTSDDG</sequence>
<evidence type="ECO:0000256" key="4">
    <source>
        <dbReference type="SAM" id="MobiDB-lite"/>
    </source>
</evidence>
<dbReference type="Pfam" id="PF16561">
    <property type="entry name" value="AMPK1_CBM"/>
    <property type="match status" value="1"/>
</dbReference>
<dbReference type="InterPro" id="IPR032640">
    <property type="entry name" value="AMPK1_CBM"/>
</dbReference>
<dbReference type="InterPro" id="IPR050827">
    <property type="entry name" value="CRP1_MDG1_kinase"/>
</dbReference>
<evidence type="ECO:0000256" key="1">
    <source>
        <dbReference type="ARBA" id="ARBA00004496"/>
    </source>
</evidence>
<feature type="domain" description="Association with the SNF1 complex (ASC)" evidence="5">
    <location>
        <begin position="480"/>
        <end position="589"/>
    </location>
</feature>
<dbReference type="OrthoDB" id="531008at2759"/>
<evidence type="ECO:0000313" key="7">
    <source>
        <dbReference type="Proteomes" id="UP000799441"/>
    </source>
</evidence>
<comment type="similarity">
    <text evidence="2">Belongs to the 5'-AMP-activated protein kinase beta subunit family.</text>
</comment>
<dbReference type="Proteomes" id="UP000799441">
    <property type="component" value="Unassembled WGS sequence"/>
</dbReference>
<dbReference type="GO" id="GO:0005634">
    <property type="term" value="C:nucleus"/>
    <property type="evidence" value="ECO:0007669"/>
    <property type="project" value="TreeGrafter"/>
</dbReference>
<accession>A0A9P4UNX1</accession>
<keyword evidence="3" id="KW-0963">Cytoplasm</keyword>
<dbReference type="GO" id="GO:0019901">
    <property type="term" value="F:protein kinase binding"/>
    <property type="evidence" value="ECO:0007669"/>
    <property type="project" value="TreeGrafter"/>
</dbReference>
<feature type="compositionally biased region" description="Low complexity" evidence="4">
    <location>
        <begin position="64"/>
        <end position="87"/>
    </location>
</feature>
<comment type="subcellular location">
    <subcellularLocation>
        <location evidence="1">Cytoplasm</location>
    </subcellularLocation>
</comment>
<feature type="compositionally biased region" description="Polar residues" evidence="4">
    <location>
        <begin position="1"/>
        <end position="22"/>
    </location>
</feature>
<feature type="compositionally biased region" description="Low complexity" evidence="4">
    <location>
        <begin position="452"/>
        <end position="482"/>
    </location>
</feature>
<dbReference type="GO" id="GO:0005737">
    <property type="term" value="C:cytoplasm"/>
    <property type="evidence" value="ECO:0007669"/>
    <property type="project" value="UniProtKB-SubCell"/>
</dbReference>
<dbReference type="InterPro" id="IPR006828">
    <property type="entry name" value="ASC_dom"/>
</dbReference>
<dbReference type="SMART" id="SM01010">
    <property type="entry name" value="AMPKBI"/>
    <property type="match status" value="1"/>
</dbReference>
<dbReference type="SUPFAM" id="SSF160219">
    <property type="entry name" value="AMPKBI-like"/>
    <property type="match status" value="1"/>
</dbReference>
<feature type="compositionally biased region" description="Basic and acidic residues" evidence="4">
    <location>
        <begin position="109"/>
        <end position="127"/>
    </location>
</feature>
<comment type="caution">
    <text evidence="6">The sequence shown here is derived from an EMBL/GenBank/DDBJ whole genome shotgun (WGS) entry which is preliminary data.</text>
</comment>
<dbReference type="PANTHER" id="PTHR10343">
    <property type="entry name" value="5'-AMP-ACTIVATED PROTEIN KINASE , BETA SUBUNIT"/>
    <property type="match status" value="1"/>
</dbReference>
<name>A0A9P4UNX1_9PEZI</name>
<feature type="compositionally biased region" description="Polar residues" evidence="4">
    <location>
        <begin position="442"/>
        <end position="451"/>
    </location>
</feature>
<keyword evidence="7" id="KW-1185">Reference proteome</keyword>
<dbReference type="AlphaFoldDB" id="A0A9P4UNX1"/>
<dbReference type="PANTHER" id="PTHR10343:SF84">
    <property type="entry name" value="5'-AMP-ACTIVATED PROTEIN KINASE SUBUNIT BETA-1"/>
    <property type="match status" value="1"/>
</dbReference>
<evidence type="ECO:0000256" key="3">
    <source>
        <dbReference type="ARBA" id="ARBA00022490"/>
    </source>
</evidence>
<dbReference type="FunFam" id="2.60.40.10:FF:000562">
    <property type="entry name" value="Snf1 kinase complex beta-subunit Gal83"/>
    <property type="match status" value="1"/>
</dbReference>
<reference evidence="6" key="1">
    <citation type="journal article" date="2020" name="Stud. Mycol.">
        <title>101 Dothideomycetes genomes: a test case for predicting lifestyles and emergence of pathogens.</title>
        <authorList>
            <person name="Haridas S."/>
            <person name="Albert R."/>
            <person name="Binder M."/>
            <person name="Bloem J."/>
            <person name="Labutti K."/>
            <person name="Salamov A."/>
            <person name="Andreopoulos B."/>
            <person name="Baker S."/>
            <person name="Barry K."/>
            <person name="Bills G."/>
            <person name="Bluhm B."/>
            <person name="Cannon C."/>
            <person name="Castanera R."/>
            <person name="Culley D."/>
            <person name="Daum C."/>
            <person name="Ezra D."/>
            <person name="Gonzalez J."/>
            <person name="Henrissat B."/>
            <person name="Kuo A."/>
            <person name="Liang C."/>
            <person name="Lipzen A."/>
            <person name="Lutzoni F."/>
            <person name="Magnuson J."/>
            <person name="Mondo S."/>
            <person name="Nolan M."/>
            <person name="Ohm R."/>
            <person name="Pangilinan J."/>
            <person name="Park H.-J."/>
            <person name="Ramirez L."/>
            <person name="Alfaro M."/>
            <person name="Sun H."/>
            <person name="Tritt A."/>
            <person name="Yoshinaga Y."/>
            <person name="Zwiers L.-H."/>
            <person name="Turgeon B."/>
            <person name="Goodwin S."/>
            <person name="Spatafora J."/>
            <person name="Crous P."/>
            <person name="Grigoriev I."/>
        </authorList>
    </citation>
    <scope>NUCLEOTIDE SEQUENCE</scope>
    <source>
        <strain evidence="6">CBS 116435</strain>
    </source>
</reference>
<feature type="compositionally biased region" description="Basic and acidic residues" evidence="4">
    <location>
        <begin position="24"/>
        <end position="33"/>
    </location>
</feature>
<dbReference type="SUPFAM" id="SSF81296">
    <property type="entry name" value="E set domains"/>
    <property type="match status" value="1"/>
</dbReference>
<feature type="region of interest" description="Disordered" evidence="4">
    <location>
        <begin position="1"/>
        <end position="248"/>
    </location>
</feature>
<dbReference type="GO" id="GO:0031588">
    <property type="term" value="C:nucleotide-activated protein kinase complex"/>
    <property type="evidence" value="ECO:0007669"/>
    <property type="project" value="TreeGrafter"/>
</dbReference>
<dbReference type="InterPro" id="IPR013783">
    <property type="entry name" value="Ig-like_fold"/>
</dbReference>
<feature type="region of interest" description="Disordered" evidence="4">
    <location>
        <begin position="376"/>
        <end position="487"/>
    </location>
</feature>
<evidence type="ECO:0000313" key="6">
    <source>
        <dbReference type="EMBL" id="KAF2719866.1"/>
    </source>
</evidence>